<keyword evidence="2" id="KW-1185">Reference proteome</keyword>
<protein>
    <recommendedName>
        <fullName evidence="3">DUF4259 domain-containing protein</fullName>
    </recommendedName>
</protein>
<evidence type="ECO:0008006" key="3">
    <source>
        <dbReference type="Google" id="ProtNLM"/>
    </source>
</evidence>
<reference evidence="1 2" key="1">
    <citation type="submission" date="2021-01" db="EMBL/GenBank/DDBJ databases">
        <title>Whole genome shotgun sequence of Catellatospora bangladeshensis NBRC 107357.</title>
        <authorList>
            <person name="Komaki H."/>
            <person name="Tamura T."/>
        </authorList>
    </citation>
    <scope>NUCLEOTIDE SEQUENCE [LARGE SCALE GENOMIC DNA]</scope>
    <source>
        <strain evidence="1 2">NBRC 107357</strain>
    </source>
</reference>
<dbReference type="InterPro" id="IPR025355">
    <property type="entry name" value="DUF4259"/>
</dbReference>
<gene>
    <name evidence="1" type="ORF">Cba03nite_20090</name>
</gene>
<organism evidence="1 2">
    <name type="scientific">Catellatospora bangladeshensis</name>
    <dbReference type="NCBI Taxonomy" id="310355"/>
    <lineage>
        <taxon>Bacteria</taxon>
        <taxon>Bacillati</taxon>
        <taxon>Actinomycetota</taxon>
        <taxon>Actinomycetes</taxon>
        <taxon>Micromonosporales</taxon>
        <taxon>Micromonosporaceae</taxon>
        <taxon>Catellatospora</taxon>
    </lineage>
</organism>
<proteinExistence type="predicted"/>
<dbReference type="Proteomes" id="UP000601223">
    <property type="component" value="Unassembled WGS sequence"/>
</dbReference>
<evidence type="ECO:0000313" key="2">
    <source>
        <dbReference type="Proteomes" id="UP000601223"/>
    </source>
</evidence>
<dbReference type="Pfam" id="PF14078">
    <property type="entry name" value="DUF4259"/>
    <property type="match status" value="1"/>
</dbReference>
<sequence>MTDIPAAYGATAAGGARTGAGAPAVMSHAAAIVRHDLAREVAMGTWDTGPFDNDSAADWCGALDDAAPGERLAMIRQALTEAADTTGFLDDREGVRAIAAAAIVLSQRPGAEPLTSAYAPDFLLDGGSVVIPDDVAALAVRALDRVMGDDSEWRESWEEGGGEDALAVVRDLRSALAG</sequence>
<dbReference type="AlphaFoldDB" id="A0A8J3NJP8"/>
<name>A0A8J3NJP8_9ACTN</name>
<dbReference type="EMBL" id="BONF01000010">
    <property type="protein sequence ID" value="GIF80660.1"/>
    <property type="molecule type" value="Genomic_DNA"/>
</dbReference>
<accession>A0A8J3NJP8</accession>
<comment type="caution">
    <text evidence="1">The sequence shown here is derived from an EMBL/GenBank/DDBJ whole genome shotgun (WGS) entry which is preliminary data.</text>
</comment>
<evidence type="ECO:0000313" key="1">
    <source>
        <dbReference type="EMBL" id="GIF80660.1"/>
    </source>
</evidence>